<evidence type="ECO:0000313" key="2">
    <source>
        <dbReference type="EMBL" id="VEU34896.1"/>
    </source>
</evidence>
<dbReference type="PANTHER" id="PTHR36451">
    <property type="entry name" value="PAPS-DEPENDENT SULFOTRANSFERASE STF3"/>
    <property type="match status" value="1"/>
</dbReference>
<reference evidence="2 3" key="1">
    <citation type="submission" date="2019-01" db="EMBL/GenBank/DDBJ databases">
        <authorList>
            <person name="Ferrante I. M."/>
        </authorList>
    </citation>
    <scope>NUCLEOTIDE SEQUENCE [LARGE SCALE GENOMIC DNA]</scope>
    <source>
        <strain evidence="2 3">B856</strain>
    </source>
</reference>
<dbReference type="AlphaFoldDB" id="A0A448YYQ4"/>
<dbReference type="InterPro" id="IPR052736">
    <property type="entry name" value="Stf3_sulfotransferase"/>
</dbReference>
<name>A0A448YYQ4_9STRA</name>
<feature type="region of interest" description="Disordered" evidence="1">
    <location>
        <begin position="30"/>
        <end position="54"/>
    </location>
</feature>
<organism evidence="2 3">
    <name type="scientific">Pseudo-nitzschia multistriata</name>
    <dbReference type="NCBI Taxonomy" id="183589"/>
    <lineage>
        <taxon>Eukaryota</taxon>
        <taxon>Sar</taxon>
        <taxon>Stramenopiles</taxon>
        <taxon>Ochrophyta</taxon>
        <taxon>Bacillariophyta</taxon>
        <taxon>Bacillariophyceae</taxon>
        <taxon>Bacillariophycidae</taxon>
        <taxon>Bacillariales</taxon>
        <taxon>Bacillariaceae</taxon>
        <taxon>Pseudo-nitzschia</taxon>
    </lineage>
</organism>
<protein>
    <recommendedName>
        <fullName evidence="4">Sulfotransferase domain-containing protein</fullName>
    </recommendedName>
</protein>
<proteinExistence type="predicted"/>
<evidence type="ECO:0008006" key="4">
    <source>
        <dbReference type="Google" id="ProtNLM"/>
    </source>
</evidence>
<accession>A0A448YYQ4</accession>
<dbReference type="SUPFAM" id="SSF52540">
    <property type="entry name" value="P-loop containing nucleoside triphosphate hydrolases"/>
    <property type="match status" value="1"/>
</dbReference>
<dbReference type="EMBL" id="CAACVS010000042">
    <property type="protein sequence ID" value="VEU34896.1"/>
    <property type="molecule type" value="Genomic_DNA"/>
</dbReference>
<dbReference type="PANTHER" id="PTHR36451:SF1">
    <property type="entry name" value="OMEGA-HYDROXY-BETA-DIHYDROMENAQUINONE-9 SULFOTRANSFERASE STF3"/>
    <property type="match status" value="1"/>
</dbReference>
<keyword evidence="3" id="KW-1185">Reference proteome</keyword>
<dbReference type="Proteomes" id="UP000291116">
    <property type="component" value="Unassembled WGS sequence"/>
</dbReference>
<feature type="region of interest" description="Disordered" evidence="1">
    <location>
        <begin position="292"/>
        <end position="314"/>
    </location>
</feature>
<dbReference type="Gene3D" id="3.40.50.300">
    <property type="entry name" value="P-loop containing nucleotide triphosphate hydrolases"/>
    <property type="match status" value="1"/>
</dbReference>
<evidence type="ECO:0000256" key="1">
    <source>
        <dbReference type="SAM" id="MobiDB-lite"/>
    </source>
</evidence>
<feature type="compositionally biased region" description="Basic and acidic residues" evidence="1">
    <location>
        <begin position="36"/>
        <end position="48"/>
    </location>
</feature>
<gene>
    <name evidence="2" type="ORF">PSNMU_V1.4_AUG-EV-PASAV3_0016170</name>
</gene>
<dbReference type="Pfam" id="PF13469">
    <property type="entry name" value="Sulfotransfer_3"/>
    <property type="match status" value="1"/>
</dbReference>
<dbReference type="OrthoDB" id="429813at2759"/>
<evidence type="ECO:0000313" key="3">
    <source>
        <dbReference type="Proteomes" id="UP000291116"/>
    </source>
</evidence>
<dbReference type="InterPro" id="IPR027417">
    <property type="entry name" value="P-loop_NTPase"/>
</dbReference>
<feature type="compositionally biased region" description="Basic and acidic residues" evidence="1">
    <location>
        <begin position="300"/>
        <end position="309"/>
    </location>
</feature>
<sequence length="502" mass="57617">MASSVFSDFDRYDGANADRDRGGLSAIGLEQTSGKIHGERPAKPRRGDTGGTGTSKYNYNFTPKFQHSVKNNPMCGICFPQWISILTRRRNQIEWTVYWPRIFFISFMSVLNSAMGLLDHLIYGRKVEAAVIHPRPVFILGHPRTGTTLVHSLLALDSEQFCYCSTFCAGFPSCFLWFESIGKVLFRGVIDDMRPMDNVRLDFDLPQEDELATNVMSAGISPYMPLFFMKQEPEFRPFYAFDDASETDAASSSSDERLEDSAMAEVRKAWIDSFLYLLRKLTVRDELQRPLKKSNNNDATNKRGSDSSAHRSGGRRLILKSPVHTARIALLNQLFPEAQYIYIHRNPYDVFRSAAHMADTTYWYTYMNTPSNDQITEFILRQYEILYDRYEQGRTQLLLGEASPAAPSHGGEATGLSPKPQRLVEISYDELSQRPIETAQRIYRELGWDLTPGYRQRLEEELAGHEFKSYKRNSHKVLDPSLKEIINERWGPSFERFGYIKE</sequence>